<reference evidence="2 3" key="1">
    <citation type="journal article" date="2011" name="Nature">
        <title>A high-resolution map of human evolutionary constraint using 29 mammals.</title>
        <authorList>
            <person name="Lindblad-Toh K."/>
            <person name="Garber M."/>
            <person name="Zuk O."/>
            <person name="Lin M.F."/>
            <person name="Parker B.J."/>
            <person name="Washietl S."/>
            <person name="Kheradpour P."/>
            <person name="Ernst J."/>
            <person name="Jordan G."/>
            <person name="Mauceli E."/>
            <person name="Ward L.D."/>
            <person name="Lowe C.B."/>
            <person name="Holloway A.K."/>
            <person name="Clamp M."/>
            <person name="Gnerre S."/>
            <person name="Alfoldi J."/>
            <person name="Beal K."/>
            <person name="Chang J."/>
            <person name="Clawson H."/>
            <person name="Cuff J."/>
            <person name="Di Palma F."/>
            <person name="Fitzgerald S."/>
            <person name="Flicek P."/>
            <person name="Guttman M."/>
            <person name="Hubisz M.J."/>
            <person name="Jaffe D.B."/>
            <person name="Jungreis I."/>
            <person name="Kent W.J."/>
            <person name="Kostka D."/>
            <person name="Lara M."/>
            <person name="Martins A.L."/>
            <person name="Massingham T."/>
            <person name="Moltke I."/>
            <person name="Raney B.J."/>
            <person name="Rasmussen M.D."/>
            <person name="Robinson J."/>
            <person name="Stark A."/>
            <person name="Vilella A.J."/>
            <person name="Wen J."/>
            <person name="Xie X."/>
            <person name="Zody M.C."/>
            <person name="Baldwin J."/>
            <person name="Bloom T."/>
            <person name="Chin C.W."/>
            <person name="Heiman D."/>
            <person name="Nicol R."/>
            <person name="Nusbaum C."/>
            <person name="Young S."/>
            <person name="Wilkinson J."/>
            <person name="Worley K.C."/>
            <person name="Kovar C.L."/>
            <person name="Muzny D.M."/>
            <person name="Gibbs R.A."/>
            <person name="Cree A."/>
            <person name="Dihn H.H."/>
            <person name="Fowler G."/>
            <person name="Jhangiani S."/>
            <person name="Joshi V."/>
            <person name="Lee S."/>
            <person name="Lewis L.R."/>
            <person name="Nazareth L.V."/>
            <person name="Okwuonu G."/>
            <person name="Santibanez J."/>
            <person name="Warren W.C."/>
            <person name="Mardis E.R."/>
            <person name="Weinstock G.M."/>
            <person name="Wilson R.K."/>
            <person name="Delehaunty K."/>
            <person name="Dooling D."/>
            <person name="Fronik C."/>
            <person name="Fulton L."/>
            <person name="Fulton B."/>
            <person name="Graves T."/>
            <person name="Minx P."/>
            <person name="Sodergren E."/>
            <person name="Birney E."/>
            <person name="Margulies E.H."/>
            <person name="Herrero J."/>
            <person name="Green E.D."/>
            <person name="Haussler D."/>
            <person name="Siepel A."/>
            <person name="Goldman N."/>
            <person name="Pollard K.S."/>
            <person name="Pedersen J.S."/>
            <person name="Lander E.S."/>
            <person name="Kellis M."/>
        </authorList>
    </citation>
    <scope>NUCLEOTIDE SEQUENCE [LARGE SCALE GENOMIC DNA]</scope>
    <source>
        <strain evidence="2 3">Thorbecke inbred</strain>
    </source>
</reference>
<protein>
    <submittedName>
        <fullName evidence="2">Inositol polyphosphate-1-phosphatase</fullName>
    </submittedName>
</protein>
<gene>
    <name evidence="2" type="primary">INPP1</name>
</gene>
<dbReference type="PANTHER" id="PTHR43028:SF3">
    <property type="entry name" value="INOSITOL POLYPHOSPHATE 1-PHOSPHATASE"/>
    <property type="match status" value="1"/>
</dbReference>
<organism evidence="2 3">
    <name type="scientific">Oryctolagus cuniculus</name>
    <name type="common">Rabbit</name>
    <dbReference type="NCBI Taxonomy" id="9986"/>
    <lineage>
        <taxon>Eukaryota</taxon>
        <taxon>Metazoa</taxon>
        <taxon>Chordata</taxon>
        <taxon>Craniata</taxon>
        <taxon>Vertebrata</taxon>
        <taxon>Euteleostomi</taxon>
        <taxon>Mammalia</taxon>
        <taxon>Eutheria</taxon>
        <taxon>Euarchontoglires</taxon>
        <taxon>Glires</taxon>
        <taxon>Lagomorpha</taxon>
        <taxon>Leporidae</taxon>
        <taxon>Oryctolagus</taxon>
    </lineage>
</organism>
<evidence type="ECO:0000256" key="1">
    <source>
        <dbReference type="SAM" id="MobiDB-lite"/>
    </source>
</evidence>
<dbReference type="Gene3D" id="3.30.540.10">
    <property type="entry name" value="Fructose-1,6-Bisphosphatase, subunit A, domain 1"/>
    <property type="match status" value="1"/>
</dbReference>
<dbReference type="GeneTree" id="ENSGT00940000156785"/>
<dbReference type="Ensembl" id="ENSOCUT00000053854.1">
    <property type="protein sequence ID" value="ENSOCUP00000049412.1"/>
    <property type="gene ID" value="ENSOCUG00000000006.3"/>
</dbReference>
<dbReference type="SUPFAM" id="SSF56655">
    <property type="entry name" value="Carbohydrate phosphatase"/>
    <property type="match status" value="1"/>
</dbReference>
<dbReference type="GO" id="GO:0004441">
    <property type="term" value="F:inositol-1,4-bisphosphate 1-phosphatase activity"/>
    <property type="evidence" value="ECO:0007669"/>
    <property type="project" value="TreeGrafter"/>
</dbReference>
<dbReference type="FunFam" id="4.10.460.10:FF:000001">
    <property type="entry name" value="Inositol polyphosphate 1-phosphatase"/>
    <property type="match status" value="1"/>
</dbReference>
<proteinExistence type="predicted"/>
<keyword evidence="3" id="KW-1185">Reference proteome</keyword>
<reference evidence="2" key="3">
    <citation type="submission" date="2025-09" db="UniProtKB">
        <authorList>
            <consortium name="Ensembl"/>
        </authorList>
    </citation>
    <scope>IDENTIFICATION</scope>
    <source>
        <strain evidence="2">Thorbecke</strain>
    </source>
</reference>
<dbReference type="Proteomes" id="UP000001811">
    <property type="component" value="Chromosome 7"/>
</dbReference>
<dbReference type="Bgee" id="ENSOCUG00000000006">
    <property type="expression patterns" value="Expressed in adult mammalian kidney and 19 other cell types or tissues"/>
</dbReference>
<dbReference type="InterPro" id="IPR044897">
    <property type="entry name" value="INPP1_dom_1"/>
</dbReference>
<sequence length="264" mass="29095">MSQILRELLRVSERAANIARACRQQQALFQLLIEEKKEGEKNKKFSVDFKTLADVLVQEVIKQNMENKFPGLEKNIFGEESNEFTNDLGEKITVRLCSAEEETAELLSKVLNGNQSASGALAKVVHQDVAFTDATLDSVEISIPQDTLGIWVDPIGGKDSATGAFLTWGPTSIPPSWASLKERGKCSRNAAALRHEPPTLSRPSSAPVKRRPSRLRWHACVVMAFSEQPGLVTRACVLSKALLTFTSFQKTPRSSGTPVLLMPY</sequence>
<dbReference type="PANTHER" id="PTHR43028">
    <property type="entry name" value="3'(2'),5'-BISPHOSPHATE NUCLEOTIDASE 1"/>
    <property type="match status" value="1"/>
</dbReference>
<dbReference type="AlphaFoldDB" id="A0A5F9DTZ9"/>
<accession>A0A5F9DTZ9</accession>
<dbReference type="EMBL" id="AAGW02003486">
    <property type="status" value="NOT_ANNOTATED_CDS"/>
    <property type="molecule type" value="Genomic_DNA"/>
</dbReference>
<name>A0A5F9DTZ9_RABIT</name>
<dbReference type="InterPro" id="IPR050725">
    <property type="entry name" value="CysQ/Inositol_MonoPase"/>
</dbReference>
<feature type="region of interest" description="Disordered" evidence="1">
    <location>
        <begin position="190"/>
        <end position="209"/>
    </location>
</feature>
<evidence type="ECO:0000313" key="2">
    <source>
        <dbReference type="Ensembl" id="ENSOCUP00000049412.1"/>
    </source>
</evidence>
<reference evidence="2" key="2">
    <citation type="submission" date="2025-08" db="UniProtKB">
        <authorList>
            <consortium name="Ensembl"/>
        </authorList>
    </citation>
    <scope>IDENTIFICATION</scope>
    <source>
        <strain evidence="2">Thorbecke</strain>
    </source>
</reference>
<dbReference type="Gene3D" id="4.10.460.10">
    <property type="entry name" value="Inositol Polyphosphate 1-phosphatase, domain 1"/>
    <property type="match status" value="1"/>
</dbReference>
<evidence type="ECO:0000313" key="3">
    <source>
        <dbReference type="Proteomes" id="UP000001811"/>
    </source>
</evidence>